<evidence type="ECO:0000313" key="1">
    <source>
        <dbReference type="EMBL" id="SAL13753.1"/>
    </source>
</evidence>
<name>A0A158F274_9BURK</name>
<protein>
    <submittedName>
        <fullName evidence="1">Uncharacterized protein</fullName>
    </submittedName>
</protein>
<dbReference type="EMBL" id="FCOK02000002">
    <property type="protein sequence ID" value="SAL13753.1"/>
    <property type="molecule type" value="Genomic_DNA"/>
</dbReference>
<dbReference type="AlphaFoldDB" id="A0A158F274"/>
<dbReference type="Proteomes" id="UP000054683">
    <property type="component" value="Unassembled WGS sequence"/>
</dbReference>
<organism evidence="1 2">
    <name type="scientific">Caballeronia udeis</name>
    <dbReference type="NCBI Taxonomy" id="1232866"/>
    <lineage>
        <taxon>Bacteria</taxon>
        <taxon>Pseudomonadati</taxon>
        <taxon>Pseudomonadota</taxon>
        <taxon>Betaproteobacteria</taxon>
        <taxon>Burkholderiales</taxon>
        <taxon>Burkholderiaceae</taxon>
        <taxon>Caballeronia</taxon>
    </lineage>
</organism>
<gene>
    <name evidence="1" type="ORF">AWB69_00532</name>
</gene>
<sequence>MGFFGSLALAKEKTRIGNDAGFFVRLILWA</sequence>
<proteinExistence type="predicted"/>
<evidence type="ECO:0000313" key="2">
    <source>
        <dbReference type="Proteomes" id="UP000054683"/>
    </source>
</evidence>
<accession>A0A158F274</accession>
<reference evidence="1 2" key="1">
    <citation type="submission" date="2016-01" db="EMBL/GenBank/DDBJ databases">
        <authorList>
            <person name="Oliw E.H."/>
        </authorList>
    </citation>
    <scope>NUCLEOTIDE SEQUENCE [LARGE SCALE GENOMIC DNA]</scope>
    <source>
        <strain evidence="1">LMG 27134</strain>
    </source>
</reference>